<dbReference type="SUPFAM" id="SSF52096">
    <property type="entry name" value="ClpP/crotonase"/>
    <property type="match status" value="1"/>
</dbReference>
<dbReference type="EMBL" id="UINC01118135">
    <property type="protein sequence ID" value="SVC91053.1"/>
    <property type="molecule type" value="Genomic_DNA"/>
</dbReference>
<dbReference type="AlphaFoldDB" id="A0A382QZZ8"/>
<sequence>MAEDTKQNPEPISFETHPSRYKHLNLTLDGSIATLGIDIKEDQGMRPGYVLKLNSYDLGVDIELCDAVQRLRFEHPEVTAVVVKSEIEGIFSSGANIFMLGSSTHAFKVNFCKYTNETRLSIEDATANSGQTYIAALNGTCSGGGYELALACEEIILVDDRRSAVSLPEVPFLGVLPGTGGLTRVVDKRKIRRDRADIFCTLAEGFKGKKAQKWGFVDTVAPLSRFNDVVAERAKAIAGEGRPERKGVTLEPL</sequence>
<dbReference type="InterPro" id="IPR029045">
    <property type="entry name" value="ClpP/crotonase-like_dom_sf"/>
</dbReference>
<reference evidence="1" key="1">
    <citation type="submission" date="2018-05" db="EMBL/GenBank/DDBJ databases">
        <authorList>
            <person name="Lanie J.A."/>
            <person name="Ng W.-L."/>
            <person name="Kazmierczak K.M."/>
            <person name="Andrzejewski T.M."/>
            <person name="Davidsen T.M."/>
            <person name="Wayne K.J."/>
            <person name="Tettelin H."/>
            <person name="Glass J.I."/>
            <person name="Rusch D."/>
            <person name="Podicherti R."/>
            <person name="Tsui H.-C.T."/>
            <person name="Winkler M.E."/>
        </authorList>
    </citation>
    <scope>NUCLEOTIDE SEQUENCE</scope>
</reference>
<dbReference type="GO" id="GO:0006635">
    <property type="term" value="P:fatty acid beta-oxidation"/>
    <property type="evidence" value="ECO:0007669"/>
    <property type="project" value="TreeGrafter"/>
</dbReference>
<dbReference type="Pfam" id="PF00378">
    <property type="entry name" value="ECH_1"/>
    <property type="match status" value="1"/>
</dbReference>
<dbReference type="InterPro" id="IPR001753">
    <property type="entry name" value="Enoyl-CoA_hydra/iso"/>
</dbReference>
<dbReference type="Gene3D" id="3.90.226.10">
    <property type="entry name" value="2-enoyl-CoA Hydratase, Chain A, domain 1"/>
    <property type="match status" value="1"/>
</dbReference>
<feature type="non-terminal residue" evidence="1">
    <location>
        <position position="253"/>
    </location>
</feature>
<dbReference type="GO" id="GO:0003824">
    <property type="term" value="F:catalytic activity"/>
    <property type="evidence" value="ECO:0007669"/>
    <property type="project" value="UniProtKB-ARBA"/>
</dbReference>
<proteinExistence type="predicted"/>
<organism evidence="1">
    <name type="scientific">marine metagenome</name>
    <dbReference type="NCBI Taxonomy" id="408172"/>
    <lineage>
        <taxon>unclassified sequences</taxon>
        <taxon>metagenomes</taxon>
        <taxon>ecological metagenomes</taxon>
    </lineage>
</organism>
<protein>
    <recommendedName>
        <fullName evidence="2">Benzoyl-CoA-dihydrodiol lyase</fullName>
    </recommendedName>
</protein>
<dbReference type="PANTHER" id="PTHR11941:SF54">
    <property type="entry name" value="ENOYL-COA HYDRATASE, MITOCHONDRIAL"/>
    <property type="match status" value="1"/>
</dbReference>
<evidence type="ECO:0008006" key="2">
    <source>
        <dbReference type="Google" id="ProtNLM"/>
    </source>
</evidence>
<dbReference type="PANTHER" id="PTHR11941">
    <property type="entry name" value="ENOYL-COA HYDRATASE-RELATED"/>
    <property type="match status" value="1"/>
</dbReference>
<gene>
    <name evidence="1" type="ORF">METZ01_LOCUS343907</name>
</gene>
<evidence type="ECO:0000313" key="1">
    <source>
        <dbReference type="EMBL" id="SVC91053.1"/>
    </source>
</evidence>
<accession>A0A382QZZ8</accession>
<dbReference type="CDD" id="cd06558">
    <property type="entry name" value="crotonase-like"/>
    <property type="match status" value="1"/>
</dbReference>
<name>A0A382QZZ8_9ZZZZ</name>